<feature type="compositionally biased region" description="Basic residues" evidence="1">
    <location>
        <begin position="254"/>
        <end position="264"/>
    </location>
</feature>
<feature type="compositionally biased region" description="Basic and acidic residues" evidence="1">
    <location>
        <begin position="236"/>
        <end position="251"/>
    </location>
</feature>
<protein>
    <submittedName>
        <fullName evidence="2">Uncharacterized protein</fullName>
    </submittedName>
</protein>
<evidence type="ECO:0000313" key="2">
    <source>
        <dbReference type="EMBL" id="CDI53485.1"/>
    </source>
</evidence>
<organism evidence="2">
    <name type="scientific">Melanopsichium pennsylvanicum 4</name>
    <dbReference type="NCBI Taxonomy" id="1398559"/>
    <lineage>
        <taxon>Eukaryota</taxon>
        <taxon>Fungi</taxon>
        <taxon>Dikarya</taxon>
        <taxon>Basidiomycota</taxon>
        <taxon>Ustilaginomycotina</taxon>
        <taxon>Ustilaginomycetes</taxon>
        <taxon>Ustilaginales</taxon>
        <taxon>Ustilaginaceae</taxon>
        <taxon>Melanopsichium</taxon>
    </lineage>
</organism>
<feature type="region of interest" description="Disordered" evidence="1">
    <location>
        <begin position="235"/>
        <end position="295"/>
    </location>
</feature>
<feature type="compositionally biased region" description="Basic and acidic residues" evidence="1">
    <location>
        <begin position="328"/>
        <end position="343"/>
    </location>
</feature>
<feature type="region of interest" description="Disordered" evidence="1">
    <location>
        <begin position="327"/>
        <end position="346"/>
    </location>
</feature>
<proteinExistence type="predicted"/>
<accession>A0A077QUA2</accession>
<name>A0A077QUA2_9BASI</name>
<feature type="compositionally biased region" description="Basic and acidic residues" evidence="1">
    <location>
        <begin position="17"/>
        <end position="26"/>
    </location>
</feature>
<reference evidence="2" key="1">
    <citation type="journal article" date="2014" name="Genome Biol. Evol.">
        <title>Gene Loss Rather Than Gene Gain Is Associated with a Host Jump from Monocots to Dicots in the Smut Fungus Melanopsichium pennsylvanicum.</title>
        <authorList>
            <person name="Sharma R."/>
            <person name="Mishra B."/>
            <person name="Runge F."/>
            <person name="Thines M."/>
        </authorList>
    </citation>
    <scope>NUCLEOTIDE SEQUENCE</scope>
    <source>
        <strain evidence="2">4</strain>
    </source>
</reference>
<dbReference type="AlphaFoldDB" id="A0A077QUA2"/>
<feature type="region of interest" description="Disordered" evidence="1">
    <location>
        <begin position="1"/>
        <end position="51"/>
    </location>
</feature>
<evidence type="ECO:0000256" key="1">
    <source>
        <dbReference type="SAM" id="MobiDB-lite"/>
    </source>
</evidence>
<dbReference type="EMBL" id="HG529581">
    <property type="protein sequence ID" value="CDI53485.1"/>
    <property type="molecule type" value="Genomic_DNA"/>
</dbReference>
<feature type="compositionally biased region" description="Polar residues" evidence="1">
    <location>
        <begin position="1"/>
        <end position="10"/>
    </location>
</feature>
<sequence length="754" mass="83370">MHATGTTLTRAGQGAQHEVRHRDGRSAEPNPGRERKRRRLVQLGSSPPPLTTVLHRLAPLSRVQRANEPARPPAIPIPPRAAKKRNIILVQPKNPLELRSSSPVSPPHGDITTGVRKAAAPAAPQLPSISEAEHVNRLGSRELLRRNPWLDRIDPSSPIGTFDGQIVRSFDCSVRPSRPRSTEAASRHVNARTVGLPATGPPEQLLKNVRTRTRLHQVTKHVNLDDDENIDLLPDQARRKIEAPKRAERQGLARQKRRKPKIHRVQLGPAPPLSPADRPLSDADHHLNSQPDSLKDVGVEASNMADESEISYFPTLIPSRLVSSALQHGDEATEHESQRRPLDLDPNCQISVADRSSRSAPALNASRHDLILAYTDEHADEGDSGPGLLQVLSQSAVRKVDIPPVTRVRTPQVPLRGHILDGSSDPTRSQKTQHQVQVNFDPLCYTNLQAQQIAASVTKSKSQNKAWTPVHPDTITERWKAMPTRKANPVRLLQYGWCPPSSSSISRDLGLSPSQMLQRSGQDLPDFVHCNTVVFNETSRKDDDEELGPFEHGLRFVGYCLPYQSQSEATTIPQLQPLDAVKLQKRMQSCRKEVVKIIIPFSEPALSSHATQARFVTPQPELTVPPTPSFATCSDVLLVWMHSTARIFLDALEVLLQADLTCSIQSECLDLSEIDLYPGPILHCVAHAGDVERATARSQIPSYVALYVHLDRMEEARQKLGSLNLADCGTYRPFNDPLLRLLVTSIGGEPLCLI</sequence>
<feature type="compositionally biased region" description="Basic and acidic residues" evidence="1">
    <location>
        <begin position="279"/>
        <end position="295"/>
    </location>
</feature>